<protein>
    <submittedName>
        <fullName evidence="1">Uncharacterized protein</fullName>
    </submittedName>
</protein>
<dbReference type="RefSeq" id="WP_121131885.1">
    <property type="nucleotide sequence ID" value="NZ_JBHUFK010000014.1"/>
</dbReference>
<gene>
    <name evidence="1" type="ORF">D8M05_11440</name>
</gene>
<dbReference type="OrthoDB" id="2963101at2"/>
<evidence type="ECO:0000313" key="2">
    <source>
        <dbReference type="Proteomes" id="UP000281813"/>
    </source>
</evidence>
<dbReference type="AlphaFoldDB" id="A0A494YXV9"/>
<keyword evidence="2" id="KW-1185">Reference proteome</keyword>
<dbReference type="EMBL" id="RBZO01000016">
    <property type="protein sequence ID" value="RKQ15064.1"/>
    <property type="molecule type" value="Genomic_DNA"/>
</dbReference>
<organism evidence="1 2">
    <name type="scientific">Oceanobacillus bengalensis</name>
    <dbReference type="NCBI Taxonomy" id="1435466"/>
    <lineage>
        <taxon>Bacteria</taxon>
        <taxon>Bacillati</taxon>
        <taxon>Bacillota</taxon>
        <taxon>Bacilli</taxon>
        <taxon>Bacillales</taxon>
        <taxon>Bacillaceae</taxon>
        <taxon>Oceanobacillus</taxon>
    </lineage>
</organism>
<accession>A0A494YXV9</accession>
<evidence type="ECO:0000313" key="1">
    <source>
        <dbReference type="EMBL" id="RKQ15064.1"/>
    </source>
</evidence>
<proteinExistence type="predicted"/>
<name>A0A494YXV9_9BACI</name>
<dbReference type="Proteomes" id="UP000281813">
    <property type="component" value="Unassembled WGS sequence"/>
</dbReference>
<sequence length="470" mass="55977">MTMLSREMLKQQRILKSLSSVSLRLIPFLAANTDLDKRINIMLEHIKAANIMTPRLIKEALGKLEKIEWIYRGKDGYLYSNFNTISTADNHNFHYINLYKFFQSDEFKKLYKRQLQFLFYILSAKLPGHEHSLAIEHLYQNRTNAKDVKLDFFISFEDMISNLLDLINKGFFEVRLAASKEILNKNTKNLKERLYTFAEKTGKRKKRMSQNEVKHHIIHIRIAKDLVSKDQICDIYDMTRLATLQDLKCIAKDFGCSLDSFDVKALEKVHMVKAKIYKEFGDVGIQLYREGLKDFFKNRSHAFQNLMENGDFGNTIKNFYVIPRIEQRLKSLFEQVKNDYFTKVDTFPYQSLNFKHAIKDSKPFISYIMEESYNDNLIILDRELEAVYSLIYYQFTQVDKTWYEFKEKIEKIYKNEAEAHGNDRNKVFYLAIQRQLSQKERTISEIKRDSNYKRERREKLLYNPYVAITE</sequence>
<comment type="caution">
    <text evidence="1">The sequence shown here is derived from an EMBL/GenBank/DDBJ whole genome shotgun (WGS) entry which is preliminary data.</text>
</comment>
<reference evidence="1 2" key="1">
    <citation type="journal article" date="2015" name="Antonie Van Leeuwenhoek">
        <title>Oceanobacillus bengalensis sp. nov., a bacterium isolated from seawater of the Bay of Bengal.</title>
        <authorList>
            <person name="Yongchang O."/>
            <person name="Xiang W."/>
            <person name="Wang G."/>
        </authorList>
    </citation>
    <scope>NUCLEOTIDE SEQUENCE [LARGE SCALE GENOMIC DNA]</scope>
    <source>
        <strain evidence="1 2">MCCC 1K00260</strain>
    </source>
</reference>